<comment type="caution">
    <text evidence="1">The sequence shown here is derived from an EMBL/GenBank/DDBJ whole genome shotgun (WGS) entry which is preliminary data.</text>
</comment>
<accession>A0ABQ9GTD4</accession>
<name>A0ABQ9GTD4_9NEOP</name>
<sequence length="126" mass="14553">MVEHNFRINVLADAMSRLPTKENAGTTIIHINTTNMTNCTSFYEAVAETLFQDTHKHDETKKNNDKYITNNWSGIENFVKTYFHTTDKARVAKMIINQEYLPLQVLAKTISILYQVNIETKLEQLA</sequence>
<proteinExistence type="predicted"/>
<evidence type="ECO:0000313" key="2">
    <source>
        <dbReference type="Proteomes" id="UP001159363"/>
    </source>
</evidence>
<organism evidence="1 2">
    <name type="scientific">Dryococelus australis</name>
    <dbReference type="NCBI Taxonomy" id="614101"/>
    <lineage>
        <taxon>Eukaryota</taxon>
        <taxon>Metazoa</taxon>
        <taxon>Ecdysozoa</taxon>
        <taxon>Arthropoda</taxon>
        <taxon>Hexapoda</taxon>
        <taxon>Insecta</taxon>
        <taxon>Pterygota</taxon>
        <taxon>Neoptera</taxon>
        <taxon>Polyneoptera</taxon>
        <taxon>Phasmatodea</taxon>
        <taxon>Verophasmatodea</taxon>
        <taxon>Anareolatae</taxon>
        <taxon>Phasmatidae</taxon>
        <taxon>Eurycanthinae</taxon>
        <taxon>Dryococelus</taxon>
    </lineage>
</organism>
<keyword evidence="2" id="KW-1185">Reference proteome</keyword>
<dbReference type="EMBL" id="JARBHB010000009">
    <property type="protein sequence ID" value="KAJ8875271.1"/>
    <property type="molecule type" value="Genomic_DNA"/>
</dbReference>
<evidence type="ECO:0000313" key="1">
    <source>
        <dbReference type="EMBL" id="KAJ8875271.1"/>
    </source>
</evidence>
<protein>
    <submittedName>
        <fullName evidence="1">Uncharacterized protein</fullName>
    </submittedName>
</protein>
<gene>
    <name evidence="1" type="ORF">PR048_023166</name>
</gene>
<dbReference type="Proteomes" id="UP001159363">
    <property type="component" value="Chromosome 8"/>
</dbReference>
<reference evidence="1 2" key="1">
    <citation type="submission" date="2023-02" db="EMBL/GenBank/DDBJ databases">
        <title>LHISI_Scaffold_Assembly.</title>
        <authorList>
            <person name="Stuart O.P."/>
            <person name="Cleave R."/>
            <person name="Magrath M.J.L."/>
            <person name="Mikheyev A.S."/>
        </authorList>
    </citation>
    <scope>NUCLEOTIDE SEQUENCE [LARGE SCALE GENOMIC DNA]</scope>
    <source>
        <strain evidence="1">Daus_M_001</strain>
        <tissue evidence="1">Leg muscle</tissue>
    </source>
</reference>